<feature type="transmembrane region" description="Helical" evidence="1">
    <location>
        <begin position="652"/>
        <end position="668"/>
    </location>
</feature>
<name>A0ABP9F2L9_9FLAO</name>
<comment type="caution">
    <text evidence="2">The sequence shown here is derived from an EMBL/GenBank/DDBJ whole genome shotgun (WGS) entry which is preliminary data.</text>
</comment>
<dbReference type="Proteomes" id="UP001500433">
    <property type="component" value="Unassembled WGS sequence"/>
</dbReference>
<evidence type="ECO:0008006" key="4">
    <source>
        <dbReference type="Google" id="ProtNLM"/>
    </source>
</evidence>
<keyword evidence="3" id="KW-1185">Reference proteome</keyword>
<dbReference type="PANTHER" id="PTHR46191:SF2">
    <property type="entry name" value="HALOACID DEHALOGENASE-LIKE HYDROLASE DOMAIN-CONTAINING PROTEIN 3"/>
    <property type="match status" value="1"/>
</dbReference>
<dbReference type="RefSeq" id="WP_345273611.1">
    <property type="nucleotide sequence ID" value="NZ_BAABJH010000001.1"/>
</dbReference>
<reference evidence="3" key="1">
    <citation type="journal article" date="2019" name="Int. J. Syst. Evol. Microbiol.">
        <title>The Global Catalogue of Microorganisms (GCM) 10K type strain sequencing project: providing services to taxonomists for standard genome sequencing and annotation.</title>
        <authorList>
            <consortium name="The Broad Institute Genomics Platform"/>
            <consortium name="The Broad Institute Genome Sequencing Center for Infectious Disease"/>
            <person name="Wu L."/>
            <person name="Ma J."/>
        </authorList>
    </citation>
    <scope>NUCLEOTIDE SEQUENCE [LARGE SCALE GENOMIC DNA]</scope>
    <source>
        <strain evidence="3">JCM 18274</strain>
    </source>
</reference>
<keyword evidence="1" id="KW-1133">Transmembrane helix</keyword>
<dbReference type="InterPro" id="IPR051828">
    <property type="entry name" value="HAD-like_hydrolase_domain"/>
</dbReference>
<dbReference type="InterPro" id="IPR041492">
    <property type="entry name" value="HAD_2"/>
</dbReference>
<evidence type="ECO:0000256" key="1">
    <source>
        <dbReference type="SAM" id="Phobius"/>
    </source>
</evidence>
<dbReference type="InterPro" id="IPR036412">
    <property type="entry name" value="HAD-like_sf"/>
</dbReference>
<dbReference type="SFLD" id="SFLDG01129">
    <property type="entry name" value="C1.5:_HAD__Beta-PGM__Phosphata"/>
    <property type="match status" value="1"/>
</dbReference>
<dbReference type="SUPFAM" id="SSF56784">
    <property type="entry name" value="HAD-like"/>
    <property type="match status" value="1"/>
</dbReference>
<evidence type="ECO:0000313" key="2">
    <source>
        <dbReference type="EMBL" id="GAA4892421.1"/>
    </source>
</evidence>
<dbReference type="Pfam" id="PF13419">
    <property type="entry name" value="HAD_2"/>
    <property type="match status" value="1"/>
</dbReference>
<dbReference type="Gene3D" id="3.40.50.1000">
    <property type="entry name" value="HAD superfamily/HAD-like"/>
    <property type="match status" value="1"/>
</dbReference>
<keyword evidence="1" id="KW-0812">Transmembrane</keyword>
<dbReference type="SFLD" id="SFLDS00003">
    <property type="entry name" value="Haloacid_Dehalogenase"/>
    <property type="match status" value="1"/>
</dbReference>
<evidence type="ECO:0000313" key="3">
    <source>
        <dbReference type="Proteomes" id="UP001500433"/>
    </source>
</evidence>
<proteinExistence type="predicted"/>
<protein>
    <recommendedName>
        <fullName evidence="4">HAD family hydrolase</fullName>
    </recommendedName>
</protein>
<accession>A0ABP9F2L9</accession>
<dbReference type="PANTHER" id="PTHR46191">
    <property type="match status" value="1"/>
</dbReference>
<dbReference type="CDD" id="cd01427">
    <property type="entry name" value="HAD_like"/>
    <property type="match status" value="1"/>
</dbReference>
<sequence>MYLNRLKKNLTDKNIKVLFTDYYDTLIHRTVHPNYTIKIWAKFMIIEFGLNTTTDELYFIRQESMTYLCNKLDRNNVEVPYETLIGEIYKRLVNNNIIENINKPQFVKAFESIDLKAETSVQYPNENILNLLNDFKANGGKVYLVSDFYGSKSLFKKMLKHHGILDVFDDVFSSSSLEKSKHSGTIYNAVISQLSIQQKDIMMIGDNKRSDFENATKNGLNAFLLPHDKYLRKNRRNALGDDYKKAKKAVNTIYKACTKKSSMPFTQYIIFYHFFTERLYYKCKKEGVKNLFFLSREGQYLKKLFDSYQDFASIENGAKIKTHYLKISRQASMQINLKTIDKEEFKYLKKEYPELSLQDFLTFFNCPDDIKKAIVTALNIDIDKPINDFFNSSEYTNLKANKNFTEFYKNHKQSNTSDFNAYINSFNANVEEEGIHLVDIGWGGTMQESIFGFFEEKIPVTGYYLGLRYMYDIKEKTQRDGLIFSILPFTNYHDNILMANNQFYEQFSAANHGSAIGYTNKNNGYVLEKHNAEEKWLYDNYIQDHQKQMFDFHLALLKSTETICYDQEMIQRIISKKALISGLFHNRRHLKFIQTLNSGFYQNIGTNKVGISYKKEEGDGIMKYILTFLLTPELVFRYITKLKPILYEKNKILAALTPTYFIYFYFLLNRYIRFKVLKNSFLLKSTYFKDANKI</sequence>
<dbReference type="EMBL" id="BAABJH010000001">
    <property type="protein sequence ID" value="GAA4892421.1"/>
    <property type="molecule type" value="Genomic_DNA"/>
</dbReference>
<keyword evidence="1" id="KW-0472">Membrane</keyword>
<dbReference type="InterPro" id="IPR023214">
    <property type="entry name" value="HAD_sf"/>
</dbReference>
<organism evidence="2 3">
    <name type="scientific">Flaviramulus aquimarinus</name>
    <dbReference type="NCBI Taxonomy" id="1170456"/>
    <lineage>
        <taxon>Bacteria</taxon>
        <taxon>Pseudomonadati</taxon>
        <taxon>Bacteroidota</taxon>
        <taxon>Flavobacteriia</taxon>
        <taxon>Flavobacteriales</taxon>
        <taxon>Flavobacteriaceae</taxon>
        <taxon>Flaviramulus</taxon>
    </lineage>
</organism>
<gene>
    <name evidence="2" type="ORF">GCM10023311_16130</name>
</gene>